<name>W0GNN3_9MOLU</name>
<protein>
    <submittedName>
        <fullName evidence="1">Uncharacterized protein</fullName>
    </submittedName>
</protein>
<keyword evidence="2" id="KW-1185">Reference proteome</keyword>
<organism evidence="1 2">
    <name type="scientific">Spiroplasma mirum ATCC 29335</name>
    <dbReference type="NCBI Taxonomy" id="838561"/>
    <lineage>
        <taxon>Bacteria</taxon>
        <taxon>Bacillati</taxon>
        <taxon>Mycoplasmatota</taxon>
        <taxon>Mollicutes</taxon>
        <taxon>Entomoplasmatales</taxon>
        <taxon>Spiroplasmataceae</taxon>
        <taxon>Spiroplasma</taxon>
    </lineage>
</organism>
<dbReference type="AlphaFoldDB" id="W0GNN3"/>
<dbReference type="Proteomes" id="UP000019260">
    <property type="component" value="Chromosome"/>
</dbReference>
<dbReference type="HOGENOM" id="CLU_2156777_0_0_14"/>
<dbReference type="KEGG" id="smir:SMM_0211"/>
<accession>W0GNN3</accession>
<dbReference type="RefSeq" id="WP_025317033.1">
    <property type="nucleotide sequence ID" value="NZ_CP002082.1"/>
</dbReference>
<reference evidence="1 2" key="1">
    <citation type="submission" date="2013-09" db="EMBL/GenBank/DDBJ databases">
        <title>Complete genome sequence of Spiroplasma mirum suckling mouse cataract agent.</title>
        <authorList>
            <person name="Landry C.A."/>
            <person name="Bastian F.O."/>
            <person name="Thune R.L."/>
        </authorList>
    </citation>
    <scope>NUCLEOTIDE SEQUENCE [LARGE SCALE GENOMIC DNA]</scope>
    <source>
        <strain evidence="1 2">SMCA</strain>
    </source>
</reference>
<dbReference type="KEGG" id="smia:P344_01315"/>
<dbReference type="EMBL" id="CP006720">
    <property type="protein sequence ID" value="AHI57628.1"/>
    <property type="molecule type" value="Genomic_DNA"/>
</dbReference>
<evidence type="ECO:0000313" key="1">
    <source>
        <dbReference type="EMBL" id="AHI57628.1"/>
    </source>
</evidence>
<proteinExistence type="predicted"/>
<dbReference type="PATRIC" id="fig|838561.3.peg.247"/>
<sequence>MENLFPSLIDSKYGVVRTRDNSYVIRPFDWNYSFIAITIVQQVIGDAGIPTQWYTEAFKTGLLKNANANDLASNPCQKKVNYKVVGSKFLWKTTNLFKPKYCEPVFKSFID</sequence>
<gene>
    <name evidence="1" type="ORF">P344_01315</name>
</gene>
<evidence type="ECO:0000313" key="2">
    <source>
        <dbReference type="Proteomes" id="UP000019260"/>
    </source>
</evidence>